<dbReference type="Pfam" id="PF03564">
    <property type="entry name" value="DUF1759"/>
    <property type="match status" value="1"/>
</dbReference>
<evidence type="ECO:0000313" key="2">
    <source>
        <dbReference type="EMBL" id="VDM28818.1"/>
    </source>
</evidence>
<proteinExistence type="predicted"/>
<feature type="compositionally biased region" description="Polar residues" evidence="1">
    <location>
        <begin position="84"/>
        <end position="105"/>
    </location>
</feature>
<feature type="compositionally biased region" description="Low complexity" evidence="1">
    <location>
        <begin position="106"/>
        <end position="121"/>
    </location>
</feature>
<protein>
    <submittedName>
        <fullName evidence="2 4">Uncharacterized protein</fullName>
    </submittedName>
</protein>
<organism evidence="3 4">
    <name type="scientific">Toxocara canis</name>
    <name type="common">Canine roundworm</name>
    <dbReference type="NCBI Taxonomy" id="6265"/>
    <lineage>
        <taxon>Eukaryota</taxon>
        <taxon>Metazoa</taxon>
        <taxon>Ecdysozoa</taxon>
        <taxon>Nematoda</taxon>
        <taxon>Chromadorea</taxon>
        <taxon>Rhabditida</taxon>
        <taxon>Spirurina</taxon>
        <taxon>Ascaridomorpha</taxon>
        <taxon>Ascaridoidea</taxon>
        <taxon>Toxocaridae</taxon>
        <taxon>Toxocara</taxon>
    </lineage>
</organism>
<dbReference type="InterPro" id="IPR005312">
    <property type="entry name" value="DUF1759"/>
</dbReference>
<accession>A0A183U3N1</accession>
<reference evidence="4" key="1">
    <citation type="submission" date="2016-06" db="UniProtKB">
        <authorList>
            <consortium name="WormBaseParasite"/>
        </authorList>
    </citation>
    <scope>IDENTIFICATION</scope>
</reference>
<sequence length="262" mass="30133">MTNLINKKNEQRTQLIQRSVPVRAKEEEELNEEMTKDAENFLEVWLQGQEEIEELQENLDEVDQQLRDRNETPSADTHQEALPNDNTPHTLRIDTTNVTTDAQENSTTAPPATSRPSTSTSNITATSDLHSEFWEFFRDAVHRQNTPPVQKYHCLLGCLKWRAHAATEGLSVTSANYPEVDIIKSRIGNPITVRLSLYNQLRKVRVCTMRTKDLRGMLEAVEKCYRQLKAPGKDTNRTSIVLITQEKLPPCHSRRTRSRKNR</sequence>
<feature type="region of interest" description="Disordered" evidence="1">
    <location>
        <begin position="69"/>
        <end position="123"/>
    </location>
</feature>
<name>A0A183U3N1_TOXCA</name>
<dbReference type="Proteomes" id="UP000050794">
    <property type="component" value="Unassembled WGS sequence"/>
</dbReference>
<evidence type="ECO:0000313" key="3">
    <source>
        <dbReference type="Proteomes" id="UP000050794"/>
    </source>
</evidence>
<keyword evidence="3" id="KW-1185">Reference proteome</keyword>
<dbReference type="AlphaFoldDB" id="A0A183U3N1"/>
<evidence type="ECO:0000313" key="4">
    <source>
        <dbReference type="WBParaSite" id="TCNE_0000310101-mRNA-1"/>
    </source>
</evidence>
<dbReference type="WBParaSite" id="TCNE_0000310101-mRNA-1">
    <property type="protein sequence ID" value="TCNE_0000310101-mRNA-1"/>
    <property type="gene ID" value="TCNE_0000310101"/>
</dbReference>
<evidence type="ECO:0000256" key="1">
    <source>
        <dbReference type="SAM" id="MobiDB-lite"/>
    </source>
</evidence>
<dbReference type="EMBL" id="UYWY01003676">
    <property type="protein sequence ID" value="VDM28818.1"/>
    <property type="molecule type" value="Genomic_DNA"/>
</dbReference>
<reference evidence="2 3" key="2">
    <citation type="submission" date="2018-11" db="EMBL/GenBank/DDBJ databases">
        <authorList>
            <consortium name="Pathogen Informatics"/>
        </authorList>
    </citation>
    <scope>NUCLEOTIDE SEQUENCE [LARGE SCALE GENOMIC DNA]</scope>
</reference>
<gene>
    <name evidence="2" type="ORF">TCNE_LOCUS3101</name>
</gene>